<sequence>MLQKSVIIDLEGGESYWKTKEISTKMTAWMKMTDSVSEAAPVLPAGAKESSATAVVAPSRKEETSAKTVKTILNQKRCLMRVHIRSFWQMAGAVAIKRYAADCTITENLLETATPKKVIFENALKDMLNKNDKPWAPNLRPFLKQYTVLDKVSKMLEENKIGRKVCSLCGSRVATLEKLSMLGDPLSVKAENFQSFFSFGSGSGEVCLDCQFLGMMAGLALFYTSYKDGQDYVITYLFPESDTLESTYNTFLWMKDLHEPGSWRNLKVKARFYPQEPYETLLLSLHTMFEKTRFIPHSSFKVMQVSNTGRNNSFLNFDSFERVEELSAFFKNVETLGGDFSKFMDSLVIPGSPSADVSRREEIARMILSFKPLEERLQMIIFDFDYPVRSIYEVIIASNTMKGVNGLDQTTIDLSKKAGEVIGNAVFEAQNFGDLYSLRNSRSLEDLLLTIADLEFKYAKEDWKIRIPEEFIRILNEETWKKPKALLVIFAVNKYLSRHYASSQNGGEKIAD</sequence>
<proteinExistence type="predicted"/>
<dbReference type="EMBL" id="LGGP01000205">
    <property type="protein sequence ID" value="KUK80100.1"/>
    <property type="molecule type" value="Genomic_DNA"/>
</dbReference>
<accession>A0A101HPK7</accession>
<gene>
    <name evidence="1" type="ORF">XD94_1171</name>
</gene>
<reference evidence="2" key="1">
    <citation type="journal article" date="2015" name="MBio">
        <title>Genome-Resolved Metagenomic Analysis Reveals Roles for Candidate Phyla and Other Microbial Community Members in Biogeochemical Transformations in Oil Reservoirs.</title>
        <authorList>
            <person name="Hu P."/>
            <person name="Tom L."/>
            <person name="Singh A."/>
            <person name="Thomas B.C."/>
            <person name="Baker B.J."/>
            <person name="Piceno Y.M."/>
            <person name="Andersen G.L."/>
            <person name="Banfield J.F."/>
        </authorList>
    </citation>
    <scope>NUCLEOTIDE SEQUENCE [LARGE SCALE GENOMIC DNA]</scope>
</reference>
<dbReference type="Proteomes" id="UP000054092">
    <property type="component" value="Unassembled WGS sequence"/>
</dbReference>
<protein>
    <submittedName>
        <fullName evidence="1">Uncharacterized protein</fullName>
    </submittedName>
</protein>
<evidence type="ECO:0000313" key="1">
    <source>
        <dbReference type="EMBL" id="KUK80100.1"/>
    </source>
</evidence>
<name>A0A101HPK7_9BACT</name>
<comment type="caution">
    <text evidence="1">The sequence shown here is derived from an EMBL/GenBank/DDBJ whole genome shotgun (WGS) entry which is preliminary data.</text>
</comment>
<evidence type="ECO:0000313" key="2">
    <source>
        <dbReference type="Proteomes" id="UP000054092"/>
    </source>
</evidence>
<dbReference type="AlphaFoldDB" id="A0A101HPK7"/>
<dbReference type="PATRIC" id="fig|1184387.3.peg.1606"/>
<organism evidence="1 2">
    <name type="scientific">Mesotoga prima</name>
    <dbReference type="NCBI Taxonomy" id="1184387"/>
    <lineage>
        <taxon>Bacteria</taxon>
        <taxon>Thermotogati</taxon>
        <taxon>Thermotogota</taxon>
        <taxon>Thermotogae</taxon>
        <taxon>Kosmotogales</taxon>
        <taxon>Kosmotogaceae</taxon>
        <taxon>Mesotoga</taxon>
    </lineage>
</organism>